<evidence type="ECO:0000313" key="1">
    <source>
        <dbReference type="EMBL" id="PJE76904.1"/>
    </source>
</evidence>
<dbReference type="Proteomes" id="UP000231436">
    <property type="component" value="Unassembled WGS sequence"/>
</dbReference>
<organism evidence="1 2">
    <name type="scientific">Candidatus Uhrbacteria bacterium CG10_big_fil_rev_8_21_14_0_10_48_16</name>
    <dbReference type="NCBI Taxonomy" id="1975038"/>
    <lineage>
        <taxon>Bacteria</taxon>
        <taxon>Candidatus Uhriibacteriota</taxon>
    </lineage>
</organism>
<keyword evidence="1" id="KW-0548">Nucleotidyltransferase</keyword>
<dbReference type="Gene3D" id="3.90.550.10">
    <property type="entry name" value="Spore Coat Polysaccharide Biosynthesis Protein SpsA, Chain A"/>
    <property type="match status" value="1"/>
</dbReference>
<dbReference type="InterPro" id="IPR029044">
    <property type="entry name" value="Nucleotide-diphossugar_trans"/>
</dbReference>
<gene>
    <name evidence="1" type="ORF">COV05_01765</name>
</gene>
<dbReference type="PANTHER" id="PTHR21485">
    <property type="entry name" value="HAD SUPERFAMILY MEMBERS CMAS AND KDSC"/>
    <property type="match status" value="1"/>
</dbReference>
<protein>
    <submittedName>
        <fullName evidence="1">Cytidylyltransferase</fullName>
    </submittedName>
</protein>
<reference evidence="2" key="1">
    <citation type="submission" date="2017-09" db="EMBL/GenBank/DDBJ databases">
        <title>Depth-based differentiation of microbial function through sediment-hosted aquifers and enrichment of novel symbionts in the deep terrestrial subsurface.</title>
        <authorList>
            <person name="Probst A.J."/>
            <person name="Ladd B."/>
            <person name="Jarett J.K."/>
            <person name="Geller-Mcgrath D.E."/>
            <person name="Sieber C.M.K."/>
            <person name="Emerson J.B."/>
            <person name="Anantharaman K."/>
            <person name="Thomas B.C."/>
            <person name="Malmstrom R."/>
            <person name="Stieglmeier M."/>
            <person name="Klingl A."/>
            <person name="Woyke T."/>
            <person name="Ryan C.M."/>
            <person name="Banfield J.F."/>
        </authorList>
    </citation>
    <scope>NUCLEOTIDE SEQUENCE [LARGE SCALE GENOMIC DNA]</scope>
</reference>
<dbReference type="InterPro" id="IPR050793">
    <property type="entry name" value="CMP-NeuNAc_synthase"/>
</dbReference>
<dbReference type="EMBL" id="PFEU01000008">
    <property type="protein sequence ID" value="PJE76904.1"/>
    <property type="molecule type" value="Genomic_DNA"/>
</dbReference>
<dbReference type="InterPro" id="IPR003329">
    <property type="entry name" value="Cytidylyl_trans"/>
</dbReference>
<dbReference type="PANTHER" id="PTHR21485:SF6">
    <property type="entry name" value="N-ACYLNEURAMINATE CYTIDYLYLTRANSFERASE-RELATED"/>
    <property type="match status" value="1"/>
</dbReference>
<name>A0A2M8LHJ2_9BACT</name>
<comment type="caution">
    <text evidence="1">The sequence shown here is derived from an EMBL/GenBank/DDBJ whole genome shotgun (WGS) entry which is preliminary data.</text>
</comment>
<dbReference type="SUPFAM" id="SSF53448">
    <property type="entry name" value="Nucleotide-diphospho-sugar transferases"/>
    <property type="match status" value="1"/>
</dbReference>
<accession>A0A2M8LHJ2</accession>
<sequence length="240" mass="27114">MNTSDSGPRILAITLARGGSKSVPRKNIRPLLGKPMIAYTIEEALKSKFITHYVVSTEDKEIADVAKTYGADVPFLRPEELATDTSASKPCLQHATAYMEDQLGRPFDYVVELMATNPLKTVEDIDTALEKLISTGADSVIGVIQIHDQHPLRVKKIVDDKLVDFCLPEPNEARRQDLQPDAFLRNGSIYAMKRDVLMIQDRRYGTENSRPYIFSPERSVNVDSLEDWYLAEMRLKNRQS</sequence>
<proteinExistence type="predicted"/>
<evidence type="ECO:0000313" key="2">
    <source>
        <dbReference type="Proteomes" id="UP000231436"/>
    </source>
</evidence>
<dbReference type="GO" id="GO:0008781">
    <property type="term" value="F:N-acylneuraminate cytidylyltransferase activity"/>
    <property type="evidence" value="ECO:0007669"/>
    <property type="project" value="TreeGrafter"/>
</dbReference>
<dbReference type="AlphaFoldDB" id="A0A2M8LHJ2"/>
<keyword evidence="1" id="KW-0808">Transferase</keyword>
<dbReference type="CDD" id="cd02513">
    <property type="entry name" value="CMP-NeuAc_Synthase"/>
    <property type="match status" value="1"/>
</dbReference>
<dbReference type="Pfam" id="PF02348">
    <property type="entry name" value="CTP_transf_3"/>
    <property type="match status" value="1"/>
</dbReference>